<sequence>MRNAAVFVSTFLCCSLSPFLTLYFPQFLSVFLHFYTLLQVYISISHFFYISLSYCLSLSFCMSISFFFMNVSFYFSPLFTFCFFPLFISVFLTLPLLLLHFLSIYPFLTISFCATFFLFPSSFLSSLPSHLSLSASLPFSTHLVCYAIQSYVMPC</sequence>
<keyword evidence="1" id="KW-0472">Membrane</keyword>
<organism evidence="2">
    <name type="scientific">Rhipicephalus pulchellus</name>
    <name type="common">Yellow backed tick</name>
    <name type="synonym">Dermacentor pulchellus</name>
    <dbReference type="NCBI Taxonomy" id="72859"/>
    <lineage>
        <taxon>Eukaryota</taxon>
        <taxon>Metazoa</taxon>
        <taxon>Ecdysozoa</taxon>
        <taxon>Arthropoda</taxon>
        <taxon>Chelicerata</taxon>
        <taxon>Arachnida</taxon>
        <taxon>Acari</taxon>
        <taxon>Parasitiformes</taxon>
        <taxon>Ixodida</taxon>
        <taxon>Ixodoidea</taxon>
        <taxon>Ixodidae</taxon>
        <taxon>Rhipicephalinae</taxon>
        <taxon>Rhipicephalus</taxon>
        <taxon>Rhipicephalus</taxon>
    </lineage>
</organism>
<feature type="transmembrane region" description="Helical" evidence="1">
    <location>
        <begin position="73"/>
        <end position="92"/>
    </location>
</feature>
<accession>L7LYM8</accession>
<keyword evidence="1" id="KW-0812">Transmembrane</keyword>
<dbReference type="EMBL" id="GACK01007868">
    <property type="protein sequence ID" value="JAA57166.1"/>
    <property type="molecule type" value="mRNA"/>
</dbReference>
<proteinExistence type="evidence at transcript level"/>
<evidence type="ECO:0000313" key="2">
    <source>
        <dbReference type="EMBL" id="JAA57166.1"/>
    </source>
</evidence>
<protein>
    <submittedName>
        <fullName evidence="2">Uncharacterized protein</fullName>
    </submittedName>
</protein>
<reference evidence="2" key="2">
    <citation type="journal article" date="2015" name="J. Proteomics">
        <title>Sexual differences in the sialomes of the zebra tick, Rhipicephalus pulchellus.</title>
        <authorList>
            <person name="Tan A.W."/>
            <person name="Francischetti I.M."/>
            <person name="Slovak M."/>
            <person name="Kini R.M."/>
            <person name="Ribeiro J.M."/>
        </authorList>
    </citation>
    <scope>NUCLEOTIDE SEQUENCE</scope>
    <source>
        <tissue evidence="2">Salivary gland</tissue>
    </source>
</reference>
<dbReference type="AlphaFoldDB" id="L7LYM8"/>
<name>L7LYM8_RHIPC</name>
<feature type="transmembrane region" description="Helical" evidence="1">
    <location>
        <begin position="98"/>
        <end position="119"/>
    </location>
</feature>
<evidence type="ECO:0000256" key="1">
    <source>
        <dbReference type="SAM" id="Phobius"/>
    </source>
</evidence>
<reference evidence="2" key="1">
    <citation type="submission" date="2012-11" db="EMBL/GenBank/DDBJ databases">
        <authorList>
            <person name="Lucero-Rivera Y.E."/>
            <person name="Tovar-Ramirez D."/>
        </authorList>
    </citation>
    <scope>NUCLEOTIDE SEQUENCE</scope>
    <source>
        <tissue evidence="2">Salivary gland</tissue>
    </source>
</reference>
<keyword evidence="1" id="KW-1133">Transmembrane helix</keyword>
<feature type="transmembrane region" description="Helical" evidence="1">
    <location>
        <begin position="131"/>
        <end position="152"/>
    </location>
</feature>
<feature type="transmembrane region" description="Helical" evidence="1">
    <location>
        <begin position="37"/>
        <end position="61"/>
    </location>
</feature>